<keyword evidence="7" id="KW-1185">Reference proteome</keyword>
<keyword evidence="3" id="KW-0732">Signal</keyword>
<dbReference type="OrthoDB" id="425534at2759"/>
<dbReference type="InterPro" id="IPR051601">
    <property type="entry name" value="Serine_prot/Carboxylest_S33"/>
</dbReference>
<dbReference type="PANTHER" id="PTHR43248:SF25">
    <property type="entry name" value="AB HYDROLASE-1 DOMAIN-CONTAINING PROTEIN-RELATED"/>
    <property type="match status" value="1"/>
</dbReference>
<comment type="similarity">
    <text evidence="1">Belongs to the peptidase S33 family.</text>
</comment>
<dbReference type="Proteomes" id="UP000054771">
    <property type="component" value="Unassembled WGS sequence"/>
</dbReference>
<organism evidence="6 7">
    <name type="scientific">Aspergillus calidoustus</name>
    <dbReference type="NCBI Taxonomy" id="454130"/>
    <lineage>
        <taxon>Eukaryota</taxon>
        <taxon>Fungi</taxon>
        <taxon>Dikarya</taxon>
        <taxon>Ascomycota</taxon>
        <taxon>Pezizomycotina</taxon>
        <taxon>Eurotiomycetes</taxon>
        <taxon>Eurotiomycetidae</taxon>
        <taxon>Eurotiales</taxon>
        <taxon>Aspergillaceae</taxon>
        <taxon>Aspergillus</taxon>
        <taxon>Aspergillus subgen. Nidulantes</taxon>
    </lineage>
</organism>
<dbReference type="Pfam" id="PF08386">
    <property type="entry name" value="Abhydrolase_4"/>
    <property type="match status" value="1"/>
</dbReference>
<feature type="signal peptide" evidence="3">
    <location>
        <begin position="1"/>
        <end position="26"/>
    </location>
</feature>
<dbReference type="InterPro" id="IPR013595">
    <property type="entry name" value="Pept_S33_TAP-like_C"/>
</dbReference>
<dbReference type="Gene3D" id="3.40.50.1820">
    <property type="entry name" value="alpha/beta hydrolase"/>
    <property type="match status" value="1"/>
</dbReference>
<evidence type="ECO:0000259" key="4">
    <source>
        <dbReference type="Pfam" id="PF00561"/>
    </source>
</evidence>
<feature type="domain" description="AB hydrolase-1" evidence="4">
    <location>
        <begin position="97"/>
        <end position="276"/>
    </location>
</feature>
<dbReference type="Pfam" id="PF00561">
    <property type="entry name" value="Abhydrolase_1"/>
    <property type="match status" value="1"/>
</dbReference>
<evidence type="ECO:0000256" key="1">
    <source>
        <dbReference type="ARBA" id="ARBA00010088"/>
    </source>
</evidence>
<dbReference type="InterPro" id="IPR029058">
    <property type="entry name" value="AB_hydrolase_fold"/>
</dbReference>
<proteinExistence type="inferred from homology"/>
<name>A0A0U5GXA7_ASPCI</name>
<reference evidence="7" key="1">
    <citation type="journal article" date="2016" name="Genome Announc.">
        <title>Draft genome sequences of fungus Aspergillus calidoustus.</title>
        <authorList>
            <person name="Horn F."/>
            <person name="Linde J."/>
            <person name="Mattern D.J."/>
            <person name="Walther G."/>
            <person name="Guthke R."/>
            <person name="Scherlach K."/>
            <person name="Martin K."/>
            <person name="Brakhage A.A."/>
            <person name="Petzke L."/>
            <person name="Valiante V."/>
        </authorList>
    </citation>
    <scope>NUCLEOTIDE SEQUENCE [LARGE SCALE GENOMIC DNA]</scope>
    <source>
        <strain evidence="7">SF006504</strain>
    </source>
</reference>
<dbReference type="InterPro" id="IPR000073">
    <property type="entry name" value="AB_hydrolase_1"/>
</dbReference>
<evidence type="ECO:0000256" key="2">
    <source>
        <dbReference type="ARBA" id="ARBA00022801"/>
    </source>
</evidence>
<accession>A0A0U5GXA7</accession>
<dbReference type="AlphaFoldDB" id="A0A0U5GXA7"/>
<keyword evidence="2" id="KW-0378">Hydrolase</keyword>
<feature type="chain" id="PRO_5006858280" evidence="3">
    <location>
        <begin position="27"/>
        <end position="557"/>
    </location>
</feature>
<gene>
    <name evidence="6" type="ORF">ASPCAL06863</name>
</gene>
<feature type="domain" description="Peptidase S33 tripeptidyl aminopeptidase-like C-terminal" evidence="5">
    <location>
        <begin position="449"/>
        <end position="542"/>
    </location>
</feature>
<dbReference type="SUPFAM" id="SSF53474">
    <property type="entry name" value="alpha/beta-Hydrolases"/>
    <property type="match status" value="1"/>
</dbReference>
<evidence type="ECO:0000313" key="7">
    <source>
        <dbReference type="Proteomes" id="UP000054771"/>
    </source>
</evidence>
<dbReference type="EMBL" id="CDMC01000005">
    <property type="protein sequence ID" value="CEL05748.1"/>
    <property type="molecule type" value="Genomic_DNA"/>
</dbReference>
<evidence type="ECO:0000256" key="3">
    <source>
        <dbReference type="SAM" id="SignalP"/>
    </source>
</evidence>
<protein>
    <submittedName>
        <fullName evidence="6">Uncharacterized protein</fullName>
    </submittedName>
</protein>
<dbReference type="OMA" id="CTKANAN"/>
<evidence type="ECO:0000313" key="6">
    <source>
        <dbReference type="EMBL" id="CEL05748.1"/>
    </source>
</evidence>
<dbReference type="STRING" id="454130.A0A0U5GXA7"/>
<evidence type="ECO:0000259" key="5">
    <source>
        <dbReference type="Pfam" id="PF08386"/>
    </source>
</evidence>
<dbReference type="PANTHER" id="PTHR43248">
    <property type="entry name" value="2-SUCCINYL-6-HYDROXY-2,4-CYCLOHEXADIENE-1-CARBOXYLATE SYNTHASE"/>
    <property type="match status" value="1"/>
</dbReference>
<dbReference type="GO" id="GO:0016787">
    <property type="term" value="F:hydrolase activity"/>
    <property type="evidence" value="ECO:0007669"/>
    <property type="project" value="UniProtKB-KW"/>
</dbReference>
<sequence length="557" mass="59599">MMGVSALGKLCLFASAFLSSIYSASAVALPRDQSSETVNDWESITPSTDLHWIPCFQNYTCTRLQVPLDYGDPGRGTTAIAFIKLAAKKVTKNTRNVLINPGGPGGSGVDILLANAIPFADLIQAEHNVVGFDPRGVSHSGPEIDCWPGHPENRAQFEKLFYSETSYASSTSLSNQFAAADFFGKACTSTVGGKNGSAAYISASAVARDLLSFVKAEQRAAGKPEKDAKLSYYGISYGTLLGTTFAHLFPDHVGPMILDGVLDTEDIYGLGWKTNLYDADKAIESFYNFCHKGGPKNCAFWGPNVNNIRTRMHKLLENLKYNPIPVSNSPSCSLPLLATYSGVKEMAWQAVFQPLGAFPILAAALAGLEKGDATAYVAAATGGLLPANPCNNGTQGSTQDIGVVIKCVDGYPNNPLSTIDEYKDYVKSQNAQSKFFGEVWPNNANGVLCRSFEVEPPKSGRLHGSILEERKTATPILFVSAEIDPVTPKRGAYKMSSVFRDSRVLIQDSVGHTALSAASSCLVQRAQEYYSHGHLPAKGTVCKPDAVPFQSVGSASA</sequence>